<feature type="transmembrane region" description="Helical" evidence="1">
    <location>
        <begin position="21"/>
        <end position="38"/>
    </location>
</feature>
<feature type="transmembrane region" description="Helical" evidence="1">
    <location>
        <begin position="50"/>
        <end position="73"/>
    </location>
</feature>
<evidence type="ECO:0000313" key="3">
    <source>
        <dbReference type="Proteomes" id="UP000052982"/>
    </source>
</evidence>
<evidence type="ECO:0000256" key="1">
    <source>
        <dbReference type="SAM" id="Phobius"/>
    </source>
</evidence>
<dbReference type="AlphaFoldDB" id="A0A117RD69"/>
<dbReference type="Proteomes" id="UP000052982">
    <property type="component" value="Unassembled WGS sequence"/>
</dbReference>
<gene>
    <name evidence="2" type="ORF">AQJ64_16220</name>
</gene>
<organism evidence="2 3">
    <name type="scientific">Streptomyces griseoruber</name>
    <dbReference type="NCBI Taxonomy" id="1943"/>
    <lineage>
        <taxon>Bacteria</taxon>
        <taxon>Bacillati</taxon>
        <taxon>Actinomycetota</taxon>
        <taxon>Actinomycetes</taxon>
        <taxon>Kitasatosporales</taxon>
        <taxon>Streptomycetaceae</taxon>
        <taxon>Streptomyces</taxon>
    </lineage>
</organism>
<protein>
    <submittedName>
        <fullName evidence="2">Uncharacterized protein</fullName>
    </submittedName>
</protein>
<name>A0A117RD69_9ACTN</name>
<keyword evidence="1" id="KW-1133">Transmembrane helix</keyword>
<sequence>MRQRERLERRLRGINRLTWRGVGKVVGGTFMLAFALVVPQGLFESIDSRFGHLAAGLFVLPFVVLSVPFMRYLRRRDGVYKPRELAGLDEWGLAKAAERILRREGFWRVISETVEGRPRVFAWHPGHETLEIAVHTGPAPLRDTAPLWDAVPFGPGRTARLVISVEQFTGKDARWAADQGVHLLDADYLKRWAAEDYLHRLVSLWPSSPASREVVGGRPIYPANSKGRRGRR</sequence>
<dbReference type="EMBL" id="LMWW01000018">
    <property type="protein sequence ID" value="KUN84300.1"/>
    <property type="molecule type" value="Genomic_DNA"/>
</dbReference>
<accession>A0A117RD69</accession>
<reference evidence="2 3" key="1">
    <citation type="submission" date="2015-10" db="EMBL/GenBank/DDBJ databases">
        <title>Draft genome sequence of Streptomyces griseoruber DSM 40281, type strain for the species Streptomyces griseoruber.</title>
        <authorList>
            <person name="Ruckert C."/>
            <person name="Winkler A."/>
            <person name="Kalinowski J."/>
            <person name="Kampfer P."/>
            <person name="Glaeser S."/>
        </authorList>
    </citation>
    <scope>NUCLEOTIDE SEQUENCE [LARGE SCALE GENOMIC DNA]</scope>
    <source>
        <strain evidence="2 3">DSM 40281</strain>
    </source>
</reference>
<comment type="caution">
    <text evidence="2">The sequence shown here is derived from an EMBL/GenBank/DDBJ whole genome shotgun (WGS) entry which is preliminary data.</text>
</comment>
<keyword evidence="3" id="KW-1185">Reference proteome</keyword>
<evidence type="ECO:0000313" key="2">
    <source>
        <dbReference type="EMBL" id="KUN84300.1"/>
    </source>
</evidence>
<keyword evidence="1" id="KW-0472">Membrane</keyword>
<keyword evidence="1" id="KW-0812">Transmembrane</keyword>
<proteinExistence type="predicted"/>